<dbReference type="HOGENOM" id="CLU_1088266_0_0_2"/>
<evidence type="ECO:0000313" key="1">
    <source>
        <dbReference type="EMBL" id="AGB37787.1"/>
    </source>
</evidence>
<protein>
    <submittedName>
        <fullName evidence="1">Uncharacterized protein</fullName>
    </submittedName>
</protein>
<dbReference type="EMBL" id="CP003929">
    <property type="protein sequence ID" value="AGB37787.1"/>
    <property type="molecule type" value="Genomic_DNA"/>
</dbReference>
<sequence length="255" mass="29434">MSTSRLGQAEDLEKYWSKHLGDQPETNVEIQSIERKHITAFPEIEDYPFNGQLRLTGTFSFEIPGRKGDSFTQTGEYQYRAGSGLFLLETPTDLVDSDEVFSEINTQLSSTARIEEALSLPRDSFWRFIEAADSVETLRLRGPEGTYDAVQLLHLLQYDDPIETLRTNPEFSDLRNIENIESALAAVDSSSEIEGIQDLDIDIYSTLIDEVEATYWFRRWTANFWYRRGELKLDAETEDSREYLIQLFERDVLNS</sequence>
<dbReference type="AlphaFoldDB" id="L0JXP8"/>
<proteinExistence type="predicted"/>
<dbReference type="RefSeq" id="WP_015321231.1">
    <property type="nucleotide sequence ID" value="NC_019974.1"/>
</dbReference>
<dbReference type="OrthoDB" id="342613at2157"/>
<gene>
    <name evidence="1" type="ORF">Natoc_2001</name>
</gene>
<dbReference type="STRING" id="694430.Natoc_2001"/>
<dbReference type="GeneID" id="14405085"/>
<keyword evidence="2" id="KW-1185">Reference proteome</keyword>
<dbReference type="KEGG" id="nou:Natoc_2001"/>
<evidence type="ECO:0000313" key="2">
    <source>
        <dbReference type="Proteomes" id="UP000010878"/>
    </source>
</evidence>
<accession>L0JXP8</accession>
<dbReference type="Proteomes" id="UP000010878">
    <property type="component" value="Chromosome"/>
</dbReference>
<organism evidence="1 2">
    <name type="scientific">Natronococcus occultus SP4</name>
    <dbReference type="NCBI Taxonomy" id="694430"/>
    <lineage>
        <taxon>Archaea</taxon>
        <taxon>Methanobacteriati</taxon>
        <taxon>Methanobacteriota</taxon>
        <taxon>Stenosarchaea group</taxon>
        <taxon>Halobacteria</taxon>
        <taxon>Halobacteriales</taxon>
        <taxon>Natrialbaceae</taxon>
        <taxon>Natronococcus</taxon>
    </lineage>
</organism>
<reference evidence="1 2" key="1">
    <citation type="submission" date="2012-11" db="EMBL/GenBank/DDBJ databases">
        <title>FINISHED of Natronococcus occultus SP4, DSM 3396.</title>
        <authorList>
            <consortium name="DOE Joint Genome Institute"/>
            <person name="Eisen J."/>
            <person name="Huntemann M."/>
            <person name="Wei C.-L."/>
            <person name="Han J."/>
            <person name="Detter J.C."/>
            <person name="Han C."/>
            <person name="Tapia R."/>
            <person name="Chen A."/>
            <person name="Kyrpides N."/>
            <person name="Mavromatis K."/>
            <person name="Markowitz V."/>
            <person name="Szeto E."/>
            <person name="Ivanova N."/>
            <person name="Mikhailova N."/>
            <person name="Ovchinnikova G."/>
            <person name="Pagani I."/>
            <person name="Pati A."/>
            <person name="Goodwin L."/>
            <person name="Nordberg H.P."/>
            <person name="Cantor M.N."/>
            <person name="Hua S.X."/>
            <person name="Woyke T."/>
            <person name="Eisen J."/>
            <person name="Klenk H.-P."/>
            <person name="Klenk H.-P."/>
        </authorList>
    </citation>
    <scope>NUCLEOTIDE SEQUENCE [LARGE SCALE GENOMIC DNA]</scope>
    <source>
        <strain evidence="1 2">SP4</strain>
    </source>
</reference>
<name>L0JXP8_9EURY</name>